<dbReference type="CDD" id="cd06850">
    <property type="entry name" value="biotinyl_domain"/>
    <property type="match status" value="1"/>
</dbReference>
<evidence type="ECO:0000256" key="4">
    <source>
        <dbReference type="ARBA" id="ARBA00022516"/>
    </source>
</evidence>
<dbReference type="InterPro" id="IPR000089">
    <property type="entry name" value="Biotin_lipoyl"/>
</dbReference>
<comment type="function">
    <text evidence="1 9">This protein is a component of the acetyl coenzyme A carboxylase complex; first, biotin carboxylase catalyzes the carboxylation of the carrier protein and then the transcarboxylase transfers the carboxyl group to form malonyl-CoA.</text>
</comment>
<accession>A0A517Q0E9</accession>
<keyword evidence="6 9" id="KW-0443">Lipid metabolism</keyword>
<evidence type="ECO:0000256" key="6">
    <source>
        <dbReference type="ARBA" id="ARBA00023098"/>
    </source>
</evidence>
<evidence type="ECO:0000256" key="3">
    <source>
        <dbReference type="ARBA" id="ARBA00017562"/>
    </source>
</evidence>
<dbReference type="RefSeq" id="WP_145447978.1">
    <property type="nucleotide sequence ID" value="NZ_CP036317.1"/>
</dbReference>
<evidence type="ECO:0000256" key="7">
    <source>
        <dbReference type="ARBA" id="ARBA00023160"/>
    </source>
</evidence>
<dbReference type="GO" id="GO:0006633">
    <property type="term" value="P:fatty acid biosynthetic process"/>
    <property type="evidence" value="ECO:0007669"/>
    <property type="project" value="UniProtKB-UniPathway"/>
</dbReference>
<evidence type="ECO:0000256" key="1">
    <source>
        <dbReference type="ARBA" id="ARBA00003761"/>
    </source>
</evidence>
<dbReference type="OrthoDB" id="9811735at2"/>
<dbReference type="PRINTS" id="PR01071">
    <property type="entry name" value="ACOABIOTINCC"/>
</dbReference>
<dbReference type="PANTHER" id="PTHR45266">
    <property type="entry name" value="OXALOACETATE DECARBOXYLASE ALPHA CHAIN"/>
    <property type="match status" value="1"/>
</dbReference>
<dbReference type="Pfam" id="PF00364">
    <property type="entry name" value="Biotin_lipoyl"/>
    <property type="match status" value="1"/>
</dbReference>
<dbReference type="GO" id="GO:0003989">
    <property type="term" value="F:acetyl-CoA carboxylase activity"/>
    <property type="evidence" value="ECO:0007669"/>
    <property type="project" value="InterPro"/>
</dbReference>
<dbReference type="GO" id="GO:0009317">
    <property type="term" value="C:acetyl-CoA carboxylase complex"/>
    <property type="evidence" value="ECO:0007669"/>
    <property type="project" value="InterPro"/>
</dbReference>
<dbReference type="EMBL" id="CP037421">
    <property type="protein sequence ID" value="QDT25093.1"/>
    <property type="molecule type" value="Genomic_DNA"/>
</dbReference>
<proteinExistence type="predicted"/>
<dbReference type="AlphaFoldDB" id="A0A517Q0E9"/>
<evidence type="ECO:0000256" key="8">
    <source>
        <dbReference type="ARBA" id="ARBA00023267"/>
    </source>
</evidence>
<evidence type="ECO:0000256" key="5">
    <source>
        <dbReference type="ARBA" id="ARBA00022832"/>
    </source>
</evidence>
<keyword evidence="8 9" id="KW-0092">Biotin</keyword>
<protein>
    <recommendedName>
        <fullName evidence="3 9">Biotin carboxyl carrier protein of acetyl-CoA carboxylase</fullName>
    </recommendedName>
</protein>
<organism evidence="11 13">
    <name type="scientific">Gimesia panareensis</name>
    <dbReference type="NCBI Taxonomy" id="2527978"/>
    <lineage>
        <taxon>Bacteria</taxon>
        <taxon>Pseudomonadati</taxon>
        <taxon>Planctomycetota</taxon>
        <taxon>Planctomycetia</taxon>
        <taxon>Planctomycetales</taxon>
        <taxon>Planctomycetaceae</taxon>
        <taxon>Gimesia</taxon>
    </lineage>
</organism>
<evidence type="ECO:0000313" key="13">
    <source>
        <dbReference type="Proteomes" id="UP000315647"/>
    </source>
</evidence>
<evidence type="ECO:0000259" key="10">
    <source>
        <dbReference type="PROSITE" id="PS50968"/>
    </source>
</evidence>
<gene>
    <name evidence="11" type="primary">accB</name>
    <name evidence="11" type="ORF">Enr10x_03870</name>
    <name evidence="12" type="ORF">Pan153_03830</name>
</gene>
<dbReference type="InterPro" id="IPR011053">
    <property type="entry name" value="Single_hybrid_motif"/>
</dbReference>
<keyword evidence="13" id="KW-1185">Reference proteome</keyword>
<evidence type="ECO:0000256" key="9">
    <source>
        <dbReference type="RuleBase" id="RU364072"/>
    </source>
</evidence>
<keyword evidence="4 9" id="KW-0444">Lipid biosynthesis</keyword>
<dbReference type="EMBL" id="CP036317">
    <property type="protein sequence ID" value="QDV15765.1"/>
    <property type="molecule type" value="Genomic_DNA"/>
</dbReference>
<keyword evidence="5 9" id="KW-0276">Fatty acid metabolism</keyword>
<dbReference type="PROSITE" id="PS00188">
    <property type="entry name" value="BIOTIN"/>
    <property type="match status" value="1"/>
</dbReference>
<evidence type="ECO:0000313" key="12">
    <source>
        <dbReference type="EMBL" id="QDV15765.1"/>
    </source>
</evidence>
<comment type="pathway">
    <text evidence="2 9">Lipid metabolism; fatty acid biosynthesis.</text>
</comment>
<evidence type="ECO:0000313" key="11">
    <source>
        <dbReference type="EMBL" id="QDT25093.1"/>
    </source>
</evidence>
<feature type="domain" description="Lipoyl-binding" evidence="10">
    <location>
        <begin position="87"/>
        <end position="163"/>
    </location>
</feature>
<dbReference type="PANTHER" id="PTHR45266:SF3">
    <property type="entry name" value="OXALOACETATE DECARBOXYLASE ALPHA CHAIN"/>
    <property type="match status" value="1"/>
</dbReference>
<accession>A0A518FHE2</accession>
<dbReference type="SUPFAM" id="SSF51230">
    <property type="entry name" value="Single hybrid motif"/>
    <property type="match status" value="1"/>
</dbReference>
<dbReference type="Gene3D" id="2.40.50.100">
    <property type="match status" value="1"/>
</dbReference>
<evidence type="ECO:0000256" key="2">
    <source>
        <dbReference type="ARBA" id="ARBA00005194"/>
    </source>
</evidence>
<dbReference type="Proteomes" id="UP000320839">
    <property type="component" value="Chromosome"/>
</dbReference>
<dbReference type="InterPro" id="IPR050709">
    <property type="entry name" value="Biotin_Carboxyl_Carrier/Decarb"/>
</dbReference>
<sequence length="165" mass="17584">MAKNEVPKGEPFDLEKLQTLFEMMEKHGLTEVNLKRGDETWKLRRGPQETISMVPAAHAVPQAVPQPVAQAPVAPAPQEAAPAADLGPVIKSPTVGTFYASPSPEDPPFVSVGSKVGADTIVCIVEAMKVFNQIPAEINGTISEILVSDGEAVEFGQPLFRITQG</sequence>
<dbReference type="InterPro" id="IPR001249">
    <property type="entry name" value="AcCoA_biotinCC"/>
</dbReference>
<name>A0A517Q0E9_9PLAN</name>
<dbReference type="Proteomes" id="UP000315647">
    <property type="component" value="Chromosome"/>
</dbReference>
<evidence type="ECO:0000313" key="14">
    <source>
        <dbReference type="Proteomes" id="UP000320839"/>
    </source>
</evidence>
<dbReference type="PROSITE" id="PS50968">
    <property type="entry name" value="BIOTINYL_LIPOYL"/>
    <property type="match status" value="1"/>
</dbReference>
<dbReference type="InterPro" id="IPR001882">
    <property type="entry name" value="Biotin_BS"/>
</dbReference>
<dbReference type="NCBIfam" id="TIGR00531">
    <property type="entry name" value="BCCP"/>
    <property type="match status" value="1"/>
</dbReference>
<dbReference type="UniPathway" id="UPA00094"/>
<keyword evidence="7 9" id="KW-0275">Fatty acid biosynthesis</keyword>
<reference evidence="11 13" key="1">
    <citation type="submission" date="2019-03" db="EMBL/GenBank/DDBJ databases">
        <title>Deep-cultivation of Planctomycetes and their phenomic and genomic characterization uncovers novel biology.</title>
        <authorList>
            <person name="Wiegand S."/>
            <person name="Jogler M."/>
            <person name="Boedeker C."/>
            <person name="Pinto D."/>
            <person name="Vollmers J."/>
            <person name="Rivas-Marin E."/>
            <person name="Kohn T."/>
            <person name="Peeters S.H."/>
            <person name="Heuer A."/>
            <person name="Rast P."/>
            <person name="Oberbeckmann S."/>
            <person name="Bunk B."/>
            <person name="Jeske O."/>
            <person name="Meyerdierks A."/>
            <person name="Storesund J.E."/>
            <person name="Kallscheuer N."/>
            <person name="Luecker S."/>
            <person name="Lage O.M."/>
            <person name="Pohl T."/>
            <person name="Merkel B.J."/>
            <person name="Hornburger P."/>
            <person name="Mueller R.-W."/>
            <person name="Bruemmer F."/>
            <person name="Labrenz M."/>
            <person name="Spormann A.M."/>
            <person name="Op den Camp H."/>
            <person name="Overmann J."/>
            <person name="Amann R."/>
            <person name="Jetten M.S.M."/>
            <person name="Mascher T."/>
            <person name="Medema M.H."/>
            <person name="Devos D.P."/>
            <person name="Kaster A.-K."/>
            <person name="Ovreas L."/>
            <person name="Rohde M."/>
            <person name="Galperin M.Y."/>
            <person name="Jogler C."/>
        </authorList>
    </citation>
    <scope>NUCLEOTIDE SEQUENCE [LARGE SCALE GENOMIC DNA]</scope>
    <source>
        <strain evidence="11 13">Enr10</strain>
        <strain evidence="12 14">Pan153</strain>
    </source>
</reference>